<sequence>MPSHLIFMIGVKAMRMRYRYVTYRSREGSQKQLEQHYRQLLDEALRQGQQSILQQSITWRPLTDILESAELIRVKIELAGMREEDIEVTLYEDALVVSGERLDIHEAQEGLSYQEAQIRYGPFRVEVFIPRPFDHDAVIARYENGMLSVDLPKLPAKKVEQVHIQGIVKQE</sequence>
<reference evidence="6" key="1">
    <citation type="submission" date="2018-12" db="EMBL/GenBank/DDBJ databases">
        <title>Tengunoibacter tsumagoiensis gen. nov., sp. nov., Dictyobacter kobayashii sp. nov., D. alpinus sp. nov., and D. joshuensis sp. nov. and description of Dictyobacteraceae fam. nov. within the order Ktedonobacterales isolated from Tengu-no-mugimeshi.</title>
        <authorList>
            <person name="Wang C.M."/>
            <person name="Zheng Y."/>
            <person name="Sakai Y."/>
            <person name="Toyoda A."/>
            <person name="Minakuchi Y."/>
            <person name="Abe K."/>
            <person name="Yokota A."/>
            <person name="Yabe S."/>
        </authorList>
    </citation>
    <scope>NUCLEOTIDE SEQUENCE [LARGE SCALE GENOMIC DNA]</scope>
    <source>
        <strain evidence="6">Uno11</strain>
    </source>
</reference>
<dbReference type="Pfam" id="PF00011">
    <property type="entry name" value="HSP20"/>
    <property type="match status" value="1"/>
</dbReference>
<protein>
    <submittedName>
        <fullName evidence="5">Heat-shock protein</fullName>
    </submittedName>
</protein>
<dbReference type="InterPro" id="IPR008978">
    <property type="entry name" value="HSP20-like_chaperone"/>
</dbReference>
<dbReference type="InterPro" id="IPR002068">
    <property type="entry name" value="A-crystallin/Hsp20_dom"/>
</dbReference>
<comment type="similarity">
    <text evidence="2 3">Belongs to the small heat shock protein (HSP20) family.</text>
</comment>
<keyword evidence="6" id="KW-1185">Reference proteome</keyword>
<dbReference type="EMBL" id="BIFS01000001">
    <property type="protein sequence ID" value="GCE18995.1"/>
    <property type="molecule type" value="Genomic_DNA"/>
</dbReference>
<dbReference type="Gene3D" id="2.60.40.790">
    <property type="match status" value="1"/>
</dbReference>
<dbReference type="CDD" id="cd06464">
    <property type="entry name" value="ACD_sHsps-like"/>
    <property type="match status" value="1"/>
</dbReference>
<dbReference type="PANTHER" id="PTHR46733">
    <property type="entry name" value="26.5 KDA HEAT SHOCK PROTEIN, MITOCHONDRIAL"/>
    <property type="match status" value="1"/>
</dbReference>
<gene>
    <name evidence="5" type="primary">hsp</name>
    <name evidence="5" type="ORF">KDK_27950</name>
</gene>
<evidence type="ECO:0000256" key="3">
    <source>
        <dbReference type="RuleBase" id="RU003616"/>
    </source>
</evidence>
<evidence type="ECO:0000256" key="2">
    <source>
        <dbReference type="PROSITE-ProRule" id="PRU00285"/>
    </source>
</evidence>
<dbReference type="SUPFAM" id="SSF49764">
    <property type="entry name" value="HSP20-like chaperones"/>
    <property type="match status" value="1"/>
</dbReference>
<dbReference type="PANTHER" id="PTHR46733:SF4">
    <property type="entry name" value="HEAT SHOCK PROTEIN 21, CHLOROPLASTIC"/>
    <property type="match status" value="1"/>
</dbReference>
<evidence type="ECO:0000256" key="1">
    <source>
        <dbReference type="ARBA" id="ARBA00023016"/>
    </source>
</evidence>
<accession>A0A402AIV7</accession>
<dbReference type="OrthoDB" id="162940at2"/>
<dbReference type="AlphaFoldDB" id="A0A402AIV7"/>
<name>A0A402AIV7_9CHLR</name>
<dbReference type="InterPro" id="IPR044587">
    <property type="entry name" value="HSP21-like"/>
</dbReference>
<evidence type="ECO:0000313" key="6">
    <source>
        <dbReference type="Proteomes" id="UP000287188"/>
    </source>
</evidence>
<organism evidence="5 6">
    <name type="scientific">Dictyobacter kobayashii</name>
    <dbReference type="NCBI Taxonomy" id="2014872"/>
    <lineage>
        <taxon>Bacteria</taxon>
        <taxon>Bacillati</taxon>
        <taxon>Chloroflexota</taxon>
        <taxon>Ktedonobacteria</taxon>
        <taxon>Ktedonobacterales</taxon>
        <taxon>Dictyobacteraceae</taxon>
        <taxon>Dictyobacter</taxon>
    </lineage>
</organism>
<dbReference type="GO" id="GO:0009408">
    <property type="term" value="P:response to heat"/>
    <property type="evidence" value="ECO:0007669"/>
    <property type="project" value="InterPro"/>
</dbReference>
<keyword evidence="1" id="KW-0346">Stress response</keyword>
<comment type="caution">
    <text evidence="5">The sequence shown here is derived from an EMBL/GenBank/DDBJ whole genome shotgun (WGS) entry which is preliminary data.</text>
</comment>
<evidence type="ECO:0000313" key="5">
    <source>
        <dbReference type="EMBL" id="GCE18995.1"/>
    </source>
</evidence>
<dbReference type="PROSITE" id="PS01031">
    <property type="entry name" value="SHSP"/>
    <property type="match status" value="1"/>
</dbReference>
<feature type="domain" description="SHSP" evidence="4">
    <location>
        <begin position="53"/>
        <end position="171"/>
    </location>
</feature>
<dbReference type="Proteomes" id="UP000287188">
    <property type="component" value="Unassembled WGS sequence"/>
</dbReference>
<proteinExistence type="inferred from homology"/>
<evidence type="ECO:0000259" key="4">
    <source>
        <dbReference type="PROSITE" id="PS01031"/>
    </source>
</evidence>